<proteinExistence type="predicted"/>
<comment type="caution">
    <text evidence="2">The sequence shown here is derived from an EMBL/GenBank/DDBJ whole genome shotgun (WGS) entry which is preliminary data.</text>
</comment>
<dbReference type="Gene3D" id="1.10.1200.10">
    <property type="entry name" value="ACP-like"/>
    <property type="match status" value="1"/>
</dbReference>
<dbReference type="RefSeq" id="WP_117961606.1">
    <property type="nucleotide sequence ID" value="NZ_JAJEQF010000003.1"/>
</dbReference>
<name>A0AAE3DMW4_9FIRM</name>
<accession>A0AAE3DMW4</accession>
<sequence length="79" mass="9001">MSREEVFERLNEVFRDVFDEEDITVDEGTTAEDIDGWDSLEHINLMAAVESEFGIKFSMGQVVTMKNVGEMADIILQKV</sequence>
<protein>
    <submittedName>
        <fullName evidence="2">Acyl carrier protein</fullName>
    </submittedName>
</protein>
<reference evidence="2 3" key="1">
    <citation type="submission" date="2021-10" db="EMBL/GenBank/DDBJ databases">
        <title>Anaerobic single-cell dispensing facilitates the cultivation of human gut bacteria.</title>
        <authorList>
            <person name="Afrizal A."/>
        </authorList>
    </citation>
    <scope>NUCLEOTIDE SEQUENCE [LARGE SCALE GENOMIC DNA]</scope>
    <source>
        <strain evidence="2 3">CLA-AA-H244</strain>
    </source>
</reference>
<dbReference type="InterPro" id="IPR009081">
    <property type="entry name" value="PP-bd_ACP"/>
</dbReference>
<keyword evidence="3" id="KW-1185">Reference proteome</keyword>
<feature type="domain" description="Carrier" evidence="1">
    <location>
        <begin position="1"/>
        <end position="79"/>
    </location>
</feature>
<evidence type="ECO:0000259" key="1">
    <source>
        <dbReference type="PROSITE" id="PS50075"/>
    </source>
</evidence>
<dbReference type="Pfam" id="PF00550">
    <property type="entry name" value="PP-binding"/>
    <property type="match status" value="1"/>
</dbReference>
<evidence type="ECO:0000313" key="2">
    <source>
        <dbReference type="EMBL" id="MCC2166591.1"/>
    </source>
</evidence>
<dbReference type="EMBL" id="JAJEQF010000003">
    <property type="protein sequence ID" value="MCC2166591.1"/>
    <property type="molecule type" value="Genomic_DNA"/>
</dbReference>
<dbReference type="SUPFAM" id="SSF47336">
    <property type="entry name" value="ACP-like"/>
    <property type="match status" value="1"/>
</dbReference>
<dbReference type="InterPro" id="IPR036736">
    <property type="entry name" value="ACP-like_sf"/>
</dbReference>
<dbReference type="AlphaFoldDB" id="A0AAE3DMW4"/>
<gene>
    <name evidence="2" type="ORF">LKD45_02555</name>
</gene>
<evidence type="ECO:0000313" key="3">
    <source>
        <dbReference type="Proteomes" id="UP001199355"/>
    </source>
</evidence>
<dbReference type="PROSITE" id="PS50075">
    <property type="entry name" value="CARRIER"/>
    <property type="match status" value="1"/>
</dbReference>
<organism evidence="2 3">
    <name type="scientific">Gallintestinimicrobium propionicum</name>
    <dbReference type="NCBI Taxonomy" id="2981770"/>
    <lineage>
        <taxon>Bacteria</taxon>
        <taxon>Bacillati</taxon>
        <taxon>Bacillota</taxon>
        <taxon>Clostridia</taxon>
        <taxon>Lachnospirales</taxon>
        <taxon>Lachnospiraceae</taxon>
        <taxon>Gallintestinimicrobium</taxon>
    </lineage>
</organism>
<dbReference type="Proteomes" id="UP001199355">
    <property type="component" value="Unassembled WGS sequence"/>
</dbReference>